<dbReference type="InterPro" id="IPR002496">
    <property type="entry name" value="PRib_AMP_CycHydrolase_dom"/>
</dbReference>
<comment type="catalytic activity">
    <reaction evidence="1 7">
        <text>1-(5-phospho-beta-D-ribosyl)-5'-AMP + H2O = 1-(5-phospho-beta-D-ribosyl)-5-[(5-phospho-beta-D-ribosylamino)methylideneamino]imidazole-4-carboxamide</text>
        <dbReference type="Rhea" id="RHEA:20049"/>
        <dbReference type="ChEBI" id="CHEBI:15377"/>
        <dbReference type="ChEBI" id="CHEBI:58435"/>
        <dbReference type="ChEBI" id="CHEBI:59457"/>
        <dbReference type="EC" id="3.5.4.19"/>
    </reaction>
</comment>
<evidence type="ECO:0000256" key="7">
    <source>
        <dbReference type="HAMAP-Rule" id="MF_01021"/>
    </source>
</evidence>
<feature type="domain" description="Phosphoribosyl-AMP cyclohydrolase" evidence="8">
    <location>
        <begin position="24"/>
        <end position="97"/>
    </location>
</feature>
<comment type="subcellular location">
    <subcellularLocation>
        <location evidence="7">Cytoplasm</location>
    </subcellularLocation>
</comment>
<dbReference type="SUPFAM" id="SSF141734">
    <property type="entry name" value="HisI-like"/>
    <property type="match status" value="1"/>
</dbReference>
<keyword evidence="7" id="KW-0862">Zinc</keyword>
<comment type="caution">
    <text evidence="9">The sequence shown here is derived from an EMBL/GenBank/DDBJ whole genome shotgun (WGS) entry which is preliminary data.</text>
</comment>
<proteinExistence type="inferred from homology"/>
<sequence length="105" mass="12129">MKPDFSKELLTTVVVDAKTKDVLMVAWMNEESYNRTLKSGQTWFWSRSRKELWHKGETSGNFQDVVELILDCDLDTLLIKVNPHGPACHTGHRSCFFQNVEQEGK</sequence>
<feature type="binding site" evidence="7">
    <location>
        <position position="71"/>
    </location>
    <ligand>
        <name>Mg(2+)</name>
        <dbReference type="ChEBI" id="CHEBI:18420"/>
    </ligand>
</feature>
<comment type="cofactor">
    <cofactor evidence="7">
        <name>Zn(2+)</name>
        <dbReference type="ChEBI" id="CHEBI:29105"/>
    </cofactor>
    <text evidence="7">Binds 1 zinc ion per subunit.</text>
</comment>
<evidence type="ECO:0000256" key="6">
    <source>
        <dbReference type="ARBA" id="ARBA00023102"/>
    </source>
</evidence>
<evidence type="ECO:0000256" key="4">
    <source>
        <dbReference type="ARBA" id="ARBA00022605"/>
    </source>
</evidence>
<comment type="cofactor">
    <cofactor evidence="7">
        <name>Mg(2+)</name>
        <dbReference type="ChEBI" id="CHEBI:18420"/>
    </cofactor>
    <text evidence="7">Binds 1 Mg(2+) ion per subunit.</text>
</comment>
<comment type="subunit">
    <text evidence="7">Homodimer.</text>
</comment>
<feature type="binding site" evidence="7">
    <location>
        <position position="88"/>
    </location>
    <ligand>
        <name>Zn(2+)</name>
        <dbReference type="ChEBI" id="CHEBI:29105"/>
        <note>ligand shared between dimeric partners</note>
    </ligand>
</feature>
<dbReference type="InterPro" id="IPR038019">
    <property type="entry name" value="PRib_AMP_CycHydrolase_sf"/>
</dbReference>
<dbReference type="EC" id="3.5.4.19" evidence="7"/>
<dbReference type="Pfam" id="PF01502">
    <property type="entry name" value="PRA-CH"/>
    <property type="match status" value="1"/>
</dbReference>
<dbReference type="GO" id="GO:0004635">
    <property type="term" value="F:phosphoribosyl-AMP cyclohydrolase activity"/>
    <property type="evidence" value="ECO:0007669"/>
    <property type="project" value="UniProtKB-EC"/>
</dbReference>
<organism evidence="9 10">
    <name type="scientific">Companilactobacillus keshanensis</name>
    <dbReference type="NCBI Taxonomy" id="2486003"/>
    <lineage>
        <taxon>Bacteria</taxon>
        <taxon>Bacillati</taxon>
        <taxon>Bacillota</taxon>
        <taxon>Bacilli</taxon>
        <taxon>Lactobacillales</taxon>
        <taxon>Lactobacillaceae</taxon>
        <taxon>Companilactobacillus</taxon>
    </lineage>
</organism>
<dbReference type="PANTHER" id="PTHR42945:SF1">
    <property type="entry name" value="HISTIDINE BIOSYNTHESIS BIFUNCTIONAL PROTEIN HIS7"/>
    <property type="match status" value="1"/>
</dbReference>
<keyword evidence="7" id="KW-0479">Metal-binding</keyword>
<keyword evidence="3 7" id="KW-0963">Cytoplasm</keyword>
<comment type="function">
    <text evidence="7">Catalyzes the hydrolysis of the adenine ring of phosphoribosyl-AMP.</text>
</comment>
<feature type="binding site" evidence="7">
    <location>
        <position position="95"/>
    </location>
    <ligand>
        <name>Zn(2+)</name>
        <dbReference type="ChEBI" id="CHEBI:29105"/>
        <note>ligand shared between dimeric partners</note>
    </ligand>
</feature>
<dbReference type="PANTHER" id="PTHR42945">
    <property type="entry name" value="HISTIDINE BIOSYNTHESIS BIFUNCTIONAL PROTEIN"/>
    <property type="match status" value="1"/>
</dbReference>
<feature type="binding site" evidence="7">
    <location>
        <position position="72"/>
    </location>
    <ligand>
        <name>Zn(2+)</name>
        <dbReference type="ChEBI" id="CHEBI:29105"/>
        <note>ligand shared between dimeric partners</note>
    </ligand>
</feature>
<name>A0ABW4BX56_9LACO</name>
<evidence type="ECO:0000313" key="9">
    <source>
        <dbReference type="EMBL" id="MFD1419305.1"/>
    </source>
</evidence>
<evidence type="ECO:0000313" key="10">
    <source>
        <dbReference type="Proteomes" id="UP001597251"/>
    </source>
</evidence>
<accession>A0ABW4BX56</accession>
<dbReference type="Gene3D" id="3.10.20.810">
    <property type="entry name" value="Phosphoribosyl-AMP cyclohydrolase"/>
    <property type="match status" value="1"/>
</dbReference>
<evidence type="ECO:0000256" key="3">
    <source>
        <dbReference type="ARBA" id="ARBA00022490"/>
    </source>
</evidence>
<keyword evidence="5 7" id="KW-0378">Hydrolase</keyword>
<dbReference type="RefSeq" id="WP_125675601.1">
    <property type="nucleotide sequence ID" value="NZ_JBHTOI010000049.1"/>
</dbReference>
<comment type="similarity">
    <text evidence="7">Belongs to the PRA-CH family.</text>
</comment>
<evidence type="ECO:0000256" key="2">
    <source>
        <dbReference type="ARBA" id="ARBA00005169"/>
    </source>
</evidence>
<feature type="binding site" evidence="7">
    <location>
        <position position="75"/>
    </location>
    <ligand>
        <name>Mg(2+)</name>
        <dbReference type="ChEBI" id="CHEBI:18420"/>
    </ligand>
</feature>
<protein>
    <recommendedName>
        <fullName evidence="7">Phosphoribosyl-AMP cyclohydrolase</fullName>
        <shortName evidence="7">PRA-CH</shortName>
        <ecNumber evidence="7">3.5.4.19</ecNumber>
    </recommendedName>
</protein>
<dbReference type="NCBIfam" id="NF000768">
    <property type="entry name" value="PRK00051.1"/>
    <property type="match status" value="1"/>
</dbReference>
<comment type="pathway">
    <text evidence="2 7">Amino-acid biosynthesis; L-histidine biosynthesis; L-histidine from 5-phospho-alpha-D-ribose 1-diphosphate: step 3/9.</text>
</comment>
<evidence type="ECO:0000259" key="8">
    <source>
        <dbReference type="Pfam" id="PF01502"/>
    </source>
</evidence>
<keyword evidence="4 7" id="KW-0028">Amino-acid biosynthesis</keyword>
<dbReference type="InterPro" id="IPR026660">
    <property type="entry name" value="PRA-CH"/>
</dbReference>
<reference evidence="10" key="1">
    <citation type="journal article" date="2019" name="Int. J. Syst. Evol. Microbiol.">
        <title>The Global Catalogue of Microorganisms (GCM) 10K type strain sequencing project: providing services to taxonomists for standard genome sequencing and annotation.</title>
        <authorList>
            <consortium name="The Broad Institute Genomics Platform"/>
            <consortium name="The Broad Institute Genome Sequencing Center for Infectious Disease"/>
            <person name="Wu L."/>
            <person name="Ma J."/>
        </authorList>
    </citation>
    <scope>NUCLEOTIDE SEQUENCE [LARGE SCALE GENOMIC DNA]</scope>
    <source>
        <strain evidence="10">CCM 8936</strain>
    </source>
</reference>
<dbReference type="Proteomes" id="UP001597251">
    <property type="component" value="Unassembled WGS sequence"/>
</dbReference>
<evidence type="ECO:0000256" key="1">
    <source>
        <dbReference type="ARBA" id="ARBA00000024"/>
    </source>
</evidence>
<keyword evidence="10" id="KW-1185">Reference proteome</keyword>
<keyword evidence="7" id="KW-0460">Magnesium</keyword>
<keyword evidence="6 7" id="KW-0368">Histidine biosynthesis</keyword>
<dbReference type="HAMAP" id="MF_01021">
    <property type="entry name" value="HisI"/>
    <property type="match status" value="1"/>
</dbReference>
<evidence type="ECO:0000256" key="5">
    <source>
        <dbReference type="ARBA" id="ARBA00022801"/>
    </source>
</evidence>
<gene>
    <name evidence="7 9" type="primary">hisI</name>
    <name evidence="9" type="ORF">ACFQ42_11180</name>
</gene>
<feature type="binding site" evidence="7">
    <location>
        <position position="73"/>
    </location>
    <ligand>
        <name>Mg(2+)</name>
        <dbReference type="ChEBI" id="CHEBI:18420"/>
    </ligand>
</feature>
<dbReference type="EMBL" id="JBHTOI010000049">
    <property type="protein sequence ID" value="MFD1419305.1"/>
    <property type="molecule type" value="Genomic_DNA"/>
</dbReference>